<dbReference type="InterPro" id="IPR036291">
    <property type="entry name" value="NAD(P)-bd_dom_sf"/>
</dbReference>
<name>A0A2S8FC37_9BACT</name>
<dbReference type="OrthoDB" id="9792005at2"/>
<organism evidence="1 2">
    <name type="scientific">Blastopirellula marina</name>
    <dbReference type="NCBI Taxonomy" id="124"/>
    <lineage>
        <taxon>Bacteria</taxon>
        <taxon>Pseudomonadati</taxon>
        <taxon>Planctomycetota</taxon>
        <taxon>Planctomycetia</taxon>
        <taxon>Pirellulales</taxon>
        <taxon>Pirellulaceae</taxon>
        <taxon>Blastopirellula</taxon>
    </lineage>
</organism>
<accession>A0A2S8FC37</accession>
<dbReference type="EMBL" id="PUHY01000015">
    <property type="protein sequence ID" value="PQO29504.1"/>
    <property type="molecule type" value="Genomic_DNA"/>
</dbReference>
<dbReference type="Pfam" id="PF02423">
    <property type="entry name" value="OCD_Mu_crystall"/>
    <property type="match status" value="1"/>
</dbReference>
<dbReference type="InterPro" id="IPR003462">
    <property type="entry name" value="ODC_Mu_crystall"/>
</dbReference>
<dbReference type="GO" id="GO:0005737">
    <property type="term" value="C:cytoplasm"/>
    <property type="evidence" value="ECO:0007669"/>
    <property type="project" value="TreeGrafter"/>
</dbReference>
<dbReference type="Gene3D" id="3.30.1780.10">
    <property type="entry name" value="ornithine cyclodeaminase, domain 1"/>
    <property type="match status" value="1"/>
</dbReference>
<dbReference type="AlphaFoldDB" id="A0A2S8FC37"/>
<reference evidence="1 2" key="1">
    <citation type="submission" date="2018-02" db="EMBL/GenBank/DDBJ databases">
        <title>Comparative genomes isolates from brazilian mangrove.</title>
        <authorList>
            <person name="Araujo J.E."/>
            <person name="Taketani R.G."/>
            <person name="Silva M.C.P."/>
            <person name="Loureco M.V."/>
            <person name="Andreote F.D."/>
        </authorList>
    </citation>
    <scope>NUCLEOTIDE SEQUENCE [LARGE SCALE GENOMIC DNA]</scope>
    <source>
        <strain evidence="1 2">Hex-1 MGV</strain>
    </source>
</reference>
<dbReference type="PANTHER" id="PTHR13812:SF19">
    <property type="entry name" value="KETIMINE REDUCTASE MU-CRYSTALLIN"/>
    <property type="match status" value="1"/>
</dbReference>
<dbReference type="InterPro" id="IPR023401">
    <property type="entry name" value="ODC_N"/>
</dbReference>
<comment type="caution">
    <text evidence="1">The sequence shown here is derived from an EMBL/GenBank/DDBJ whole genome shotgun (WGS) entry which is preliminary data.</text>
</comment>
<dbReference type="SUPFAM" id="SSF51735">
    <property type="entry name" value="NAD(P)-binding Rossmann-fold domains"/>
    <property type="match status" value="1"/>
</dbReference>
<protein>
    <submittedName>
        <fullName evidence="1">Ornithine cyclodeaminase</fullName>
    </submittedName>
</protein>
<gene>
    <name evidence="1" type="ORF">C5Y83_25925</name>
</gene>
<proteinExistence type="predicted"/>
<evidence type="ECO:0000313" key="2">
    <source>
        <dbReference type="Proteomes" id="UP000238322"/>
    </source>
</evidence>
<evidence type="ECO:0000313" key="1">
    <source>
        <dbReference type="EMBL" id="PQO29504.1"/>
    </source>
</evidence>
<dbReference type="PANTHER" id="PTHR13812">
    <property type="entry name" value="KETIMINE REDUCTASE MU-CRYSTALLIN"/>
    <property type="match status" value="1"/>
</dbReference>
<dbReference type="Proteomes" id="UP000238322">
    <property type="component" value="Unassembled WGS sequence"/>
</dbReference>
<dbReference type="RefSeq" id="WP_105332698.1">
    <property type="nucleotide sequence ID" value="NZ_PUHY01000015.1"/>
</dbReference>
<dbReference type="PIRSF" id="PIRSF001439">
    <property type="entry name" value="CryM"/>
    <property type="match status" value="1"/>
</dbReference>
<dbReference type="Gene3D" id="3.40.50.720">
    <property type="entry name" value="NAD(P)-binding Rossmann-like Domain"/>
    <property type="match status" value="1"/>
</dbReference>
<sequence length="319" mass="34795">MTCRFYREEEVADVLDMATTIEVVDESFRQLGSGGADNVPRRRARAPGFVLHGMHASAEYLGTAGWKMYSTTRIGAKFHVGIYDTDSGQMIALIEADRLGQLRTAASSAVGARYLAKKPVTQVGVFGAGWQAEGQLTAMATEFPLAQAYVYSRDEEKRQAFAERMSEKLKLEVLPVHDPREAVEDLPLVITATTSKHPVFDGNLLAEGALVCAVGANWNFKREIDVITVRRADNWVCDSIEACRGEAGDFVLAEEEGYLDWTKAVSLSDVMAGNSIGRNNQDSIVVYKTVGLALHDVALGTKFLELAGSQPEIGVDLPF</sequence>